<keyword evidence="2" id="KW-1185">Reference proteome</keyword>
<proteinExistence type="predicted"/>
<reference evidence="1 2" key="1">
    <citation type="submission" date="2016-09" db="EMBL/GenBank/DDBJ databases">
        <title>The draft genome of Dichanthelium oligosanthes: A C3 panicoid grass species.</title>
        <authorList>
            <person name="Studer A.J."/>
            <person name="Schnable J.C."/>
            <person name="Brutnell T.P."/>
        </authorList>
    </citation>
    <scope>NUCLEOTIDE SEQUENCE [LARGE SCALE GENOMIC DNA]</scope>
    <source>
        <strain evidence="2">cv. Kellogg 1175</strain>
        <tissue evidence="1">Leaf</tissue>
    </source>
</reference>
<dbReference type="OrthoDB" id="694371at2759"/>
<accession>A0A1E5VQN0</accession>
<evidence type="ECO:0000313" key="1">
    <source>
        <dbReference type="EMBL" id="OEL27392.1"/>
    </source>
</evidence>
<dbReference type="STRING" id="888268.A0A1E5VQN0"/>
<dbReference type="PANTHER" id="PTHR34835">
    <property type="entry name" value="OS07G0283600 PROTEIN-RELATED"/>
    <property type="match status" value="1"/>
</dbReference>
<name>A0A1E5VQN0_9POAL</name>
<dbReference type="AlphaFoldDB" id="A0A1E5VQN0"/>
<gene>
    <name evidence="1" type="ORF">BAE44_0011590</name>
</gene>
<sequence>MSKVDQLSHQLVIDDHMRIKFTKDDVALVFGIPSSGRRMLENGMPSKDTITRIMREYLGIQSKGNRSIKASQEVIDRHHDGDMTRSEEDSFKVAFVVYVMSTLLAPGAKYDYAGVDYWNALDDPSAISTFDWADIDLGSWTMEYDLFPRIRCFPSDRMRFMIFADAVGGSTNCLENEFGKSKLRTAFGVCYHWASHYRGHGAGHDSCGHLALWEATISFVQALRVPLEATGPLYLALADFETQSVHLSGVNVMSLGSGLLNSDTIDLQQSSRMSDKYLRKRQFGCSSSSNSSSSLNSVSKCIDSCTDIWDPNFMVRKAMSKYYMCVHRAKVLGAIDLNAYAPDVDDESDIRPRKVIPTVAEPKTPWQLGFEWSFDPKVSLVLKQLIANDDGLHNKMPCFVHYIPKYIEVMPSAVKKQFLGQSEMEMDLFDAILRRFKQCDDRIYGAEGSPRWRHFVESDFMVVVLSSFAGASMGLL</sequence>
<dbReference type="EMBL" id="LWDX02032603">
    <property type="protein sequence ID" value="OEL27392.1"/>
    <property type="molecule type" value="Genomic_DNA"/>
</dbReference>
<dbReference type="PANTHER" id="PTHR34835:SF69">
    <property type="entry name" value="UBIQUITIN-LIKE PROTEASE FAMILY PROFILE DOMAIN-CONTAINING PROTEIN"/>
    <property type="match status" value="1"/>
</dbReference>
<dbReference type="Proteomes" id="UP000095767">
    <property type="component" value="Unassembled WGS sequence"/>
</dbReference>
<organism evidence="1 2">
    <name type="scientific">Dichanthelium oligosanthes</name>
    <dbReference type="NCBI Taxonomy" id="888268"/>
    <lineage>
        <taxon>Eukaryota</taxon>
        <taxon>Viridiplantae</taxon>
        <taxon>Streptophyta</taxon>
        <taxon>Embryophyta</taxon>
        <taxon>Tracheophyta</taxon>
        <taxon>Spermatophyta</taxon>
        <taxon>Magnoliopsida</taxon>
        <taxon>Liliopsida</taxon>
        <taxon>Poales</taxon>
        <taxon>Poaceae</taxon>
        <taxon>PACMAD clade</taxon>
        <taxon>Panicoideae</taxon>
        <taxon>Panicodae</taxon>
        <taxon>Paniceae</taxon>
        <taxon>Dichantheliinae</taxon>
        <taxon>Dichanthelium</taxon>
    </lineage>
</organism>
<protein>
    <submittedName>
        <fullName evidence="1">Uncharacterized protein</fullName>
    </submittedName>
</protein>
<comment type="caution">
    <text evidence="1">The sequence shown here is derived from an EMBL/GenBank/DDBJ whole genome shotgun (WGS) entry which is preliminary data.</text>
</comment>
<evidence type="ECO:0000313" key="2">
    <source>
        <dbReference type="Proteomes" id="UP000095767"/>
    </source>
</evidence>
<feature type="non-terminal residue" evidence="1">
    <location>
        <position position="476"/>
    </location>
</feature>